<evidence type="ECO:0000256" key="10">
    <source>
        <dbReference type="SAM" id="Phobius"/>
    </source>
</evidence>
<evidence type="ECO:0000256" key="5">
    <source>
        <dbReference type="ARBA" id="ARBA00022989"/>
    </source>
</evidence>
<feature type="chain" id="PRO_5016355825" description="Synaptobrevin homolog YKT6" evidence="11">
    <location>
        <begin position="16"/>
        <end position="214"/>
    </location>
</feature>
<dbReference type="Pfam" id="PF00957">
    <property type="entry name" value="Synaptobrevin"/>
    <property type="match status" value="1"/>
</dbReference>
<dbReference type="PROSITE" id="PS50892">
    <property type="entry name" value="V_SNARE"/>
    <property type="match status" value="1"/>
</dbReference>
<evidence type="ECO:0000256" key="2">
    <source>
        <dbReference type="ARBA" id="ARBA00022448"/>
    </source>
</evidence>
<name>A0A316ZHH7_9BASI</name>
<accession>A0A316ZHH7</accession>
<evidence type="ECO:0000256" key="6">
    <source>
        <dbReference type="ARBA" id="ARBA00023136"/>
    </source>
</evidence>
<feature type="domain" description="V-SNARE coiled-coil homology" evidence="13">
    <location>
        <begin position="128"/>
        <end position="188"/>
    </location>
</feature>
<reference evidence="14 15" key="1">
    <citation type="journal article" date="2018" name="Mol. Biol. Evol.">
        <title>Broad Genomic Sampling Reveals a Smut Pathogenic Ancestry of the Fungal Clade Ustilaginomycotina.</title>
        <authorList>
            <person name="Kijpornyongpan T."/>
            <person name="Mondo S.J."/>
            <person name="Barry K."/>
            <person name="Sandor L."/>
            <person name="Lee J."/>
            <person name="Lipzen A."/>
            <person name="Pangilinan J."/>
            <person name="LaButti K."/>
            <person name="Hainaut M."/>
            <person name="Henrissat B."/>
            <person name="Grigoriev I.V."/>
            <person name="Spatafora J.W."/>
            <person name="Aime M.C."/>
        </authorList>
    </citation>
    <scope>NUCLEOTIDE SEQUENCE [LARGE SCALE GENOMIC DNA]</scope>
    <source>
        <strain evidence="14 15">MCA 4186</strain>
    </source>
</reference>
<evidence type="ECO:0000256" key="1">
    <source>
        <dbReference type="ARBA" id="ARBA00008025"/>
    </source>
</evidence>
<keyword evidence="6 10" id="KW-0472">Membrane</keyword>
<dbReference type="Gene3D" id="1.20.5.110">
    <property type="match status" value="1"/>
</dbReference>
<keyword evidence="2" id="KW-0813">Transport</keyword>
<protein>
    <recommendedName>
        <fullName evidence="7">Synaptobrevin homolog YKT6</fullName>
    </recommendedName>
</protein>
<evidence type="ECO:0000256" key="8">
    <source>
        <dbReference type="ARBA" id="ARBA00046280"/>
    </source>
</evidence>
<proteinExistence type="inferred from homology"/>
<keyword evidence="11" id="KW-0732">Signal</keyword>
<dbReference type="FunFam" id="1.20.5.110:FF:000004">
    <property type="entry name" value="Vesicle-associated membrane protein 7"/>
    <property type="match status" value="1"/>
</dbReference>
<dbReference type="PROSITE" id="PS50859">
    <property type="entry name" value="LONGIN"/>
    <property type="match status" value="1"/>
</dbReference>
<feature type="transmembrane region" description="Helical" evidence="10">
    <location>
        <begin position="192"/>
        <end position="211"/>
    </location>
</feature>
<keyword evidence="9" id="KW-0175">Coiled coil</keyword>
<dbReference type="SUPFAM" id="SSF64356">
    <property type="entry name" value="SNARE-like"/>
    <property type="match status" value="1"/>
</dbReference>
<dbReference type="SMART" id="SM01270">
    <property type="entry name" value="Longin"/>
    <property type="match status" value="1"/>
</dbReference>
<sequence>MIILALVAADGVILAEHHDEAHAPFLTAAETILARTRATPESAARASYAFEDWLFHVLTDGGVQYLCCADDGSGRRLPFAFLAEVQKKFLATFDAALLSNPLPADFASFAGTLSGLVSAFNLSPNSDPVRAAQAELGAVRDIMTQNVEQLLSRGERLDLLVDRTQDVAAQSHAFRRQATTVRRNMWWKNVKIMALAGAFLTLLVVLLVLWLHPW</sequence>
<dbReference type="PRINTS" id="PR00219">
    <property type="entry name" value="SYNAPTOBREVN"/>
</dbReference>
<keyword evidence="3 10" id="KW-0812">Transmembrane</keyword>
<dbReference type="GO" id="GO:0016192">
    <property type="term" value="P:vesicle-mediated transport"/>
    <property type="evidence" value="ECO:0007669"/>
    <property type="project" value="InterPro"/>
</dbReference>
<dbReference type="InterPro" id="IPR010908">
    <property type="entry name" value="Longin_dom"/>
</dbReference>
<dbReference type="CDD" id="cd14824">
    <property type="entry name" value="Longin"/>
    <property type="match status" value="1"/>
</dbReference>
<comment type="subcellular location">
    <subcellularLocation>
        <location evidence="8">Endomembrane system</location>
        <topology evidence="8">Single-pass type IV membrane protein</topology>
    </subcellularLocation>
</comment>
<evidence type="ECO:0000259" key="12">
    <source>
        <dbReference type="PROSITE" id="PS50859"/>
    </source>
</evidence>
<evidence type="ECO:0000256" key="4">
    <source>
        <dbReference type="ARBA" id="ARBA00022927"/>
    </source>
</evidence>
<keyword evidence="4" id="KW-0653">Protein transport</keyword>
<dbReference type="InterPro" id="IPR051097">
    <property type="entry name" value="Synaptobrevin-like_transport"/>
</dbReference>
<evidence type="ECO:0000256" key="7">
    <source>
        <dbReference type="ARBA" id="ARBA00026133"/>
    </source>
</evidence>
<dbReference type="InterPro" id="IPR001388">
    <property type="entry name" value="Synaptobrevin-like"/>
</dbReference>
<evidence type="ECO:0000313" key="15">
    <source>
        <dbReference type="Proteomes" id="UP000245946"/>
    </source>
</evidence>
<dbReference type="Proteomes" id="UP000245946">
    <property type="component" value="Unassembled WGS sequence"/>
</dbReference>
<keyword evidence="15" id="KW-1185">Reference proteome</keyword>
<dbReference type="GeneID" id="37267986"/>
<organism evidence="14 15">
    <name type="scientific">Tilletiopsis washingtonensis</name>
    <dbReference type="NCBI Taxonomy" id="58919"/>
    <lineage>
        <taxon>Eukaryota</taxon>
        <taxon>Fungi</taxon>
        <taxon>Dikarya</taxon>
        <taxon>Basidiomycota</taxon>
        <taxon>Ustilaginomycotina</taxon>
        <taxon>Exobasidiomycetes</taxon>
        <taxon>Entylomatales</taxon>
        <taxon>Entylomatales incertae sedis</taxon>
        <taxon>Tilletiopsis</taxon>
    </lineage>
</organism>
<evidence type="ECO:0000256" key="11">
    <source>
        <dbReference type="SAM" id="SignalP"/>
    </source>
</evidence>
<evidence type="ECO:0000259" key="13">
    <source>
        <dbReference type="PROSITE" id="PS50892"/>
    </source>
</evidence>
<dbReference type="AlphaFoldDB" id="A0A316ZHH7"/>
<dbReference type="InterPro" id="IPR042855">
    <property type="entry name" value="V_SNARE_CC"/>
</dbReference>
<dbReference type="OrthoDB" id="248747at2759"/>
<feature type="domain" description="Longin" evidence="12">
    <location>
        <begin position="3"/>
        <end position="113"/>
    </location>
</feature>
<dbReference type="Pfam" id="PF13774">
    <property type="entry name" value="Longin"/>
    <property type="match status" value="1"/>
</dbReference>
<dbReference type="GO" id="GO:0012505">
    <property type="term" value="C:endomembrane system"/>
    <property type="evidence" value="ECO:0007669"/>
    <property type="project" value="UniProtKB-SubCell"/>
</dbReference>
<dbReference type="InterPro" id="IPR011012">
    <property type="entry name" value="Longin-like_dom_sf"/>
</dbReference>
<dbReference type="GO" id="GO:0005737">
    <property type="term" value="C:cytoplasm"/>
    <property type="evidence" value="ECO:0007669"/>
    <property type="project" value="UniProtKB-ARBA"/>
</dbReference>
<comment type="similarity">
    <text evidence="1">Belongs to the synaptobrevin family.</text>
</comment>
<dbReference type="STRING" id="58919.A0A316ZHH7"/>
<dbReference type="SUPFAM" id="SSF58038">
    <property type="entry name" value="SNARE fusion complex"/>
    <property type="match status" value="1"/>
</dbReference>
<evidence type="ECO:0000256" key="3">
    <source>
        <dbReference type="ARBA" id="ARBA00022692"/>
    </source>
</evidence>
<feature type="signal peptide" evidence="11">
    <location>
        <begin position="1"/>
        <end position="15"/>
    </location>
</feature>
<dbReference type="EMBL" id="KZ819283">
    <property type="protein sequence ID" value="PWO01211.1"/>
    <property type="molecule type" value="Genomic_DNA"/>
</dbReference>
<keyword evidence="5 10" id="KW-1133">Transmembrane helix</keyword>
<dbReference type="PANTHER" id="PTHR21136:SF168">
    <property type="entry name" value="VESICLE-ASSOCIATED MEMBRANE PROTEIN 9"/>
    <property type="match status" value="1"/>
</dbReference>
<feature type="non-terminal residue" evidence="14">
    <location>
        <position position="1"/>
    </location>
</feature>
<dbReference type="GO" id="GO:0015031">
    <property type="term" value="P:protein transport"/>
    <property type="evidence" value="ECO:0007669"/>
    <property type="project" value="UniProtKB-KW"/>
</dbReference>
<evidence type="ECO:0000313" key="14">
    <source>
        <dbReference type="EMBL" id="PWO01211.1"/>
    </source>
</evidence>
<dbReference type="GO" id="GO:0016020">
    <property type="term" value="C:membrane"/>
    <property type="evidence" value="ECO:0007669"/>
    <property type="project" value="InterPro"/>
</dbReference>
<dbReference type="Gene3D" id="3.30.450.50">
    <property type="entry name" value="Longin domain"/>
    <property type="match status" value="1"/>
</dbReference>
<gene>
    <name evidence="14" type="ORF">FA09DRAFT_303331</name>
</gene>
<evidence type="ECO:0000256" key="9">
    <source>
        <dbReference type="PROSITE-ProRule" id="PRU00290"/>
    </source>
</evidence>
<dbReference type="PANTHER" id="PTHR21136">
    <property type="entry name" value="SNARE PROTEINS"/>
    <property type="match status" value="1"/>
</dbReference>
<dbReference type="RefSeq" id="XP_025601489.1">
    <property type="nucleotide sequence ID" value="XM_025740440.1"/>
</dbReference>